<sequence length="65" mass="7719">MTSVVSRLTERWQFDKKVILILKIFPVVYQALHADLCYNEIGYMQQLWRQSILWCVVIGFMTAHS</sequence>
<dbReference type="AlphaFoldDB" id="A0AB36XEQ5"/>
<dbReference type="KEGG" id="lce:LC2W_0699"/>
<dbReference type="KEGG" id="lcs:LCBD_0696"/>
<dbReference type="EMBL" id="PKQJ01000002">
    <property type="protein sequence ID" value="PLC47399.1"/>
    <property type="molecule type" value="Genomic_DNA"/>
</dbReference>
<comment type="caution">
    <text evidence="1">The sequence shown here is derived from an EMBL/GenBank/DDBJ whole genome shotgun (WGS) entry which is preliminary data.</text>
</comment>
<gene>
    <name evidence="1" type="ORF">C0Q90_03235</name>
</gene>
<name>A0AB36XEQ5_LACPA</name>
<accession>A0AB36XEQ5</accession>
<evidence type="ECO:0000313" key="1">
    <source>
        <dbReference type="EMBL" id="PLC47399.1"/>
    </source>
</evidence>
<proteinExistence type="predicted"/>
<evidence type="ECO:0000313" key="2">
    <source>
        <dbReference type="Proteomes" id="UP000234512"/>
    </source>
</evidence>
<reference evidence="1 2" key="1">
    <citation type="journal article" date="2018" name="Genome Announc.">
        <title>Draft Genome Sequence of Lactobacillus paracasei DUP 13076, Which Exhibits Potent Antipathogenic Effects against Salmonella enterica Serovars Enteritidis, Typhimurium, and Heidelberg.</title>
        <authorList>
            <person name="Muyyarikkandy M.S."/>
            <person name="Alqahtani F.H."/>
            <person name="Mandoiu I."/>
            <person name="Amalaradjou M.A."/>
        </authorList>
    </citation>
    <scope>NUCLEOTIDE SEQUENCE [LARGE SCALE GENOMIC DNA]</scope>
    <source>
        <strain evidence="1 2">DUP 13076</strain>
    </source>
</reference>
<organism evidence="1 2">
    <name type="scientific">Lacticaseibacillus paracasei</name>
    <name type="common">Lactobacillus paracasei</name>
    <dbReference type="NCBI Taxonomy" id="1597"/>
    <lineage>
        <taxon>Bacteria</taxon>
        <taxon>Bacillati</taxon>
        <taxon>Bacillota</taxon>
        <taxon>Bacilli</taxon>
        <taxon>Lactobacillales</taxon>
        <taxon>Lactobacillaceae</taxon>
        <taxon>Lacticaseibacillus</taxon>
    </lineage>
</organism>
<dbReference type="Proteomes" id="UP000234512">
    <property type="component" value="Unassembled WGS sequence"/>
</dbReference>
<protein>
    <submittedName>
        <fullName evidence="1">Uncharacterized protein</fullName>
    </submittedName>
</protein>